<dbReference type="SUPFAM" id="SSF54893">
    <property type="entry name" value="Aspartate carbamoyltransferase, Regulatory-chain, N-terminal domain"/>
    <property type="match status" value="1"/>
</dbReference>
<dbReference type="NCBIfam" id="NF002063">
    <property type="entry name" value="PRK00893.1-3"/>
    <property type="match status" value="1"/>
</dbReference>
<evidence type="ECO:0000259" key="5">
    <source>
        <dbReference type="Pfam" id="PF02748"/>
    </source>
</evidence>
<reference evidence="6 7" key="1">
    <citation type="journal article" date="2017" name="BMC Genomics">
        <title>Comparative genomic and phylogenomic analyses of the Bifidobacteriaceae family.</title>
        <authorList>
            <person name="Lugli G.A."/>
            <person name="Milani C."/>
            <person name="Turroni F."/>
            <person name="Duranti S."/>
            <person name="Mancabelli L."/>
            <person name="Mangifesta M."/>
            <person name="Ferrario C."/>
            <person name="Modesto M."/>
            <person name="Mattarelli P."/>
            <person name="Jiri K."/>
            <person name="van Sinderen D."/>
            <person name="Ventura M."/>
        </authorList>
    </citation>
    <scope>NUCLEOTIDE SEQUENCE [LARGE SCALE GENOMIC DNA]</scope>
    <source>
        <strain evidence="6 7">DSM 24762</strain>
    </source>
</reference>
<keyword evidence="7" id="KW-1185">Reference proteome</keyword>
<dbReference type="Gene3D" id="2.30.30.20">
    <property type="entry name" value="Aspartate carbamoyltransferase regulatory subunit, C-terminal domain"/>
    <property type="match status" value="1"/>
</dbReference>
<dbReference type="Proteomes" id="UP000243657">
    <property type="component" value="Unassembled WGS sequence"/>
</dbReference>
<dbReference type="Pfam" id="PF01948">
    <property type="entry name" value="PyrI"/>
    <property type="match status" value="1"/>
</dbReference>
<keyword evidence="2" id="KW-0862">Zinc</keyword>
<accession>A0A261F5Y2</accession>
<evidence type="ECO:0000256" key="3">
    <source>
        <dbReference type="ARBA" id="ARBA00022975"/>
    </source>
</evidence>
<dbReference type="AlphaFoldDB" id="A0A261F5Y2"/>
<dbReference type="InterPro" id="IPR020542">
    <property type="entry name" value="Asp_carbamoyltrfase_reg_C"/>
</dbReference>
<dbReference type="PANTHER" id="PTHR35805">
    <property type="entry name" value="ASPARTATE CARBAMOYLTRANSFERASE REGULATORY CHAIN"/>
    <property type="match status" value="1"/>
</dbReference>
<proteinExistence type="predicted"/>
<keyword evidence="1" id="KW-0479">Metal-binding</keyword>
<evidence type="ECO:0000256" key="1">
    <source>
        <dbReference type="ARBA" id="ARBA00022723"/>
    </source>
</evidence>
<evidence type="ECO:0000256" key="2">
    <source>
        <dbReference type="ARBA" id="ARBA00022833"/>
    </source>
</evidence>
<dbReference type="Gene3D" id="3.30.70.140">
    <property type="entry name" value="Aspartate carbamoyltransferase regulatory subunit, N-terminal domain"/>
    <property type="match status" value="1"/>
</dbReference>
<dbReference type="InterPro" id="IPR020545">
    <property type="entry name" value="Asp_carbamoyltransf_reg_N"/>
</dbReference>
<dbReference type="GO" id="GO:0046872">
    <property type="term" value="F:metal ion binding"/>
    <property type="evidence" value="ECO:0007669"/>
    <property type="project" value="UniProtKB-KW"/>
</dbReference>
<dbReference type="EMBL" id="MWWT01000005">
    <property type="protein sequence ID" value="OZG54498.1"/>
    <property type="molecule type" value="Genomic_DNA"/>
</dbReference>
<dbReference type="PANTHER" id="PTHR35805:SF1">
    <property type="entry name" value="ASPARTATE CARBAMOYLTRANSFERASE REGULATORY CHAIN"/>
    <property type="match status" value="1"/>
</dbReference>
<keyword evidence="3" id="KW-0665">Pyrimidine biosynthesis</keyword>
<evidence type="ECO:0000259" key="4">
    <source>
        <dbReference type="Pfam" id="PF01948"/>
    </source>
</evidence>
<protein>
    <submittedName>
        <fullName evidence="6">Aspartate carbamoyltransferase regulatory subunit</fullName>
    </submittedName>
</protein>
<dbReference type="InterPro" id="IPR036793">
    <property type="entry name" value="Asp_carbatrfase_reg_N_sf"/>
</dbReference>
<evidence type="ECO:0000313" key="7">
    <source>
        <dbReference type="Proteomes" id="UP000243657"/>
    </source>
</evidence>
<dbReference type="GO" id="GO:0006221">
    <property type="term" value="P:pyrimidine nucleotide biosynthetic process"/>
    <property type="evidence" value="ECO:0007669"/>
    <property type="project" value="UniProtKB-KW"/>
</dbReference>
<dbReference type="GO" id="GO:0016740">
    <property type="term" value="F:transferase activity"/>
    <property type="evidence" value="ECO:0007669"/>
    <property type="project" value="UniProtKB-KW"/>
</dbReference>
<organism evidence="6 7">
    <name type="scientific">Alloscardovia macacae</name>
    <dbReference type="NCBI Taxonomy" id="1160091"/>
    <lineage>
        <taxon>Bacteria</taxon>
        <taxon>Bacillati</taxon>
        <taxon>Actinomycetota</taxon>
        <taxon>Actinomycetes</taxon>
        <taxon>Bifidobacteriales</taxon>
        <taxon>Bifidobacteriaceae</taxon>
        <taxon>Alloscardovia</taxon>
    </lineage>
</organism>
<feature type="domain" description="Aspartate carbamoyltransferase regulatory subunit C-terminal" evidence="5">
    <location>
        <begin position="95"/>
        <end position="140"/>
    </location>
</feature>
<name>A0A261F5Y2_9BIFI</name>
<sequence>MQVTSITDGIIIDHVPAGRSLKVLDFLGIDPRKTRLALIMNAQSPTFGTKDIIKIESDVVVDLNILALVAPSATVNVVREGEIISKEKPALPLHVTNVITCVNPRCVTSTERGIKQQFHLVRGHEDARGMQYRCDYCDEEAKL</sequence>
<dbReference type="InterPro" id="IPR002801">
    <property type="entry name" value="Asp_carbamoylTrfase_reg"/>
</dbReference>
<dbReference type="GO" id="GO:0009347">
    <property type="term" value="C:aspartate carbamoyltransferase complex"/>
    <property type="evidence" value="ECO:0007669"/>
    <property type="project" value="InterPro"/>
</dbReference>
<dbReference type="InterPro" id="IPR036792">
    <property type="entry name" value="Asp_carbatrfase_reg_C_sf"/>
</dbReference>
<evidence type="ECO:0000313" key="6">
    <source>
        <dbReference type="EMBL" id="OZG54498.1"/>
    </source>
</evidence>
<feature type="domain" description="Aspartate carbamoyltransferase regulatory subunit N-terminal" evidence="4">
    <location>
        <begin position="1"/>
        <end position="88"/>
    </location>
</feature>
<dbReference type="SUPFAM" id="SSF57825">
    <property type="entry name" value="Aspartate carbamoyltransferase, Regulatory-chain, C-terminal domain"/>
    <property type="match status" value="1"/>
</dbReference>
<dbReference type="RefSeq" id="WP_094726592.1">
    <property type="nucleotide sequence ID" value="NZ_JBHLWS010000003.1"/>
</dbReference>
<dbReference type="GO" id="GO:0006207">
    <property type="term" value="P:'de novo' pyrimidine nucleobase biosynthetic process"/>
    <property type="evidence" value="ECO:0007669"/>
    <property type="project" value="InterPro"/>
</dbReference>
<gene>
    <name evidence="6" type="ORF">ALMA_0959</name>
</gene>
<keyword evidence="6" id="KW-0808">Transferase</keyword>
<comment type="caution">
    <text evidence="6">The sequence shown here is derived from an EMBL/GenBank/DDBJ whole genome shotgun (WGS) entry which is preliminary data.</text>
</comment>
<dbReference type="Pfam" id="PF02748">
    <property type="entry name" value="PyrI_C"/>
    <property type="match status" value="1"/>
</dbReference>